<feature type="compositionally biased region" description="Low complexity" evidence="1">
    <location>
        <begin position="61"/>
        <end position="73"/>
    </location>
</feature>
<reference evidence="2" key="1">
    <citation type="submission" date="2020-09" db="EMBL/GenBank/DDBJ databases">
        <title>Genome-Enabled Discovery of Anthraquinone Biosynthesis in Senna tora.</title>
        <authorList>
            <person name="Kang S.-H."/>
            <person name="Pandey R.P."/>
            <person name="Lee C.-M."/>
            <person name="Sim J.-S."/>
            <person name="Jeong J.-T."/>
            <person name="Choi B.-S."/>
            <person name="Jung M."/>
            <person name="Ginzburg D."/>
            <person name="Zhao K."/>
            <person name="Won S.Y."/>
            <person name="Oh T.-J."/>
            <person name="Yu Y."/>
            <person name="Kim N.-H."/>
            <person name="Lee O.R."/>
            <person name="Lee T.-H."/>
            <person name="Bashyal P."/>
            <person name="Kim T.-S."/>
            <person name="Lee W.-H."/>
            <person name="Kawkins C."/>
            <person name="Kim C.-K."/>
            <person name="Kim J.S."/>
            <person name="Ahn B.O."/>
            <person name="Rhee S.Y."/>
            <person name="Sohng J.K."/>
        </authorList>
    </citation>
    <scope>NUCLEOTIDE SEQUENCE</scope>
    <source>
        <tissue evidence="2">Leaf</tissue>
    </source>
</reference>
<protein>
    <submittedName>
        <fullName evidence="2">Uncharacterized protein</fullName>
    </submittedName>
</protein>
<sequence length="135" mass="14409">MCFILPEEITRSRALSRGESDVGGNNRKQSSVSPSSRRFVAVHSQDDFVADSRKAKLLGAPATSTLSATTTSDGGSGGGSTSTVMKKVEAERRRRSKQQKAEACCCSASIIVFGSSRCFYPLGKEKCENIFFSGA</sequence>
<proteinExistence type="predicted"/>
<evidence type="ECO:0000313" key="3">
    <source>
        <dbReference type="Proteomes" id="UP000634136"/>
    </source>
</evidence>
<feature type="compositionally biased region" description="Polar residues" evidence="1">
    <location>
        <begin position="26"/>
        <end position="36"/>
    </location>
</feature>
<dbReference type="AlphaFoldDB" id="A0A835CH94"/>
<feature type="region of interest" description="Disordered" evidence="1">
    <location>
        <begin position="14"/>
        <end position="37"/>
    </location>
</feature>
<evidence type="ECO:0000313" key="2">
    <source>
        <dbReference type="EMBL" id="KAF7843056.1"/>
    </source>
</evidence>
<evidence type="ECO:0000256" key="1">
    <source>
        <dbReference type="SAM" id="MobiDB-lite"/>
    </source>
</evidence>
<dbReference type="EMBL" id="JAAIUW010000002">
    <property type="protein sequence ID" value="KAF7843056.1"/>
    <property type="molecule type" value="Genomic_DNA"/>
</dbReference>
<organism evidence="2 3">
    <name type="scientific">Senna tora</name>
    <dbReference type="NCBI Taxonomy" id="362788"/>
    <lineage>
        <taxon>Eukaryota</taxon>
        <taxon>Viridiplantae</taxon>
        <taxon>Streptophyta</taxon>
        <taxon>Embryophyta</taxon>
        <taxon>Tracheophyta</taxon>
        <taxon>Spermatophyta</taxon>
        <taxon>Magnoliopsida</taxon>
        <taxon>eudicotyledons</taxon>
        <taxon>Gunneridae</taxon>
        <taxon>Pentapetalae</taxon>
        <taxon>rosids</taxon>
        <taxon>fabids</taxon>
        <taxon>Fabales</taxon>
        <taxon>Fabaceae</taxon>
        <taxon>Caesalpinioideae</taxon>
        <taxon>Cassia clade</taxon>
        <taxon>Senna</taxon>
    </lineage>
</organism>
<gene>
    <name evidence="2" type="ORF">G2W53_005354</name>
</gene>
<keyword evidence="3" id="KW-1185">Reference proteome</keyword>
<feature type="region of interest" description="Disordered" evidence="1">
    <location>
        <begin position="61"/>
        <end position="98"/>
    </location>
</feature>
<accession>A0A835CH94</accession>
<name>A0A835CH94_9FABA</name>
<dbReference type="Proteomes" id="UP000634136">
    <property type="component" value="Unassembled WGS sequence"/>
</dbReference>
<comment type="caution">
    <text evidence="2">The sequence shown here is derived from an EMBL/GenBank/DDBJ whole genome shotgun (WGS) entry which is preliminary data.</text>
</comment>